<keyword evidence="1" id="KW-1133">Transmembrane helix</keyword>
<evidence type="ECO:0000256" key="1">
    <source>
        <dbReference type="SAM" id="Phobius"/>
    </source>
</evidence>
<proteinExistence type="predicted"/>
<sequence>MVLIDFSYYLGLFLYDMIFNTSSIIGDMLLAYYIAVDILIGVFL</sequence>
<reference evidence="2" key="1">
    <citation type="submission" date="2016-10" db="EMBL/GenBank/DDBJ databases">
        <authorList>
            <person name="de Groot N.N."/>
        </authorList>
    </citation>
    <scope>NUCLEOTIDE SEQUENCE</scope>
</reference>
<protein>
    <submittedName>
        <fullName evidence="2">Uncharacterized protein</fullName>
    </submittedName>
</protein>
<feature type="transmembrane region" description="Helical" evidence="1">
    <location>
        <begin position="12"/>
        <end position="35"/>
    </location>
</feature>
<keyword evidence="1" id="KW-0472">Membrane</keyword>
<dbReference type="EMBL" id="FPHN01000211">
    <property type="protein sequence ID" value="SFV66697.1"/>
    <property type="molecule type" value="Genomic_DNA"/>
</dbReference>
<dbReference type="AlphaFoldDB" id="A0A1W1CLW5"/>
<evidence type="ECO:0000313" key="2">
    <source>
        <dbReference type="EMBL" id="SFV66697.1"/>
    </source>
</evidence>
<name>A0A1W1CLW5_9ZZZZ</name>
<keyword evidence="1" id="KW-0812">Transmembrane</keyword>
<organism evidence="2">
    <name type="scientific">hydrothermal vent metagenome</name>
    <dbReference type="NCBI Taxonomy" id="652676"/>
    <lineage>
        <taxon>unclassified sequences</taxon>
        <taxon>metagenomes</taxon>
        <taxon>ecological metagenomes</taxon>
    </lineage>
</organism>
<accession>A0A1W1CLW5</accession>
<gene>
    <name evidence="2" type="ORF">MNB_SV-14-506</name>
</gene>